<sequence length="78" mass="8789">MILERVFVHVWSCVSGGPTKEYGCARWLRDPERMSLRNVIGPYRGMDRAAVEIPTRSAGGGDVVFQSRFRDGRVTKCT</sequence>
<dbReference type="PATRIC" id="fig|1230459.4.peg.404"/>
<dbReference type="Proteomes" id="UP000011592">
    <property type="component" value="Unassembled WGS sequence"/>
</dbReference>
<reference evidence="1 2" key="1">
    <citation type="journal article" date="2014" name="PLoS Genet.">
        <title>Phylogenetically driven sequencing of extremely halophilic archaea reveals strategies for static and dynamic osmo-response.</title>
        <authorList>
            <person name="Becker E.A."/>
            <person name="Seitzer P.M."/>
            <person name="Tritt A."/>
            <person name="Larsen D."/>
            <person name="Krusor M."/>
            <person name="Yao A.I."/>
            <person name="Wu D."/>
            <person name="Madern D."/>
            <person name="Eisen J.A."/>
            <person name="Darling A.E."/>
            <person name="Facciotti M.T."/>
        </authorList>
    </citation>
    <scope>NUCLEOTIDE SEQUENCE [LARGE SCALE GENOMIC DNA]</scope>
    <source>
        <strain evidence="1 2">JCM 14663</strain>
    </source>
</reference>
<evidence type="ECO:0000313" key="2">
    <source>
        <dbReference type="Proteomes" id="UP000011592"/>
    </source>
</evidence>
<protein>
    <submittedName>
        <fullName evidence="1">Uncharacterized protein</fullName>
    </submittedName>
</protein>
<name>L9ZFK4_9EURY</name>
<dbReference type="EMBL" id="AOIJ01000030">
    <property type="protein sequence ID" value="ELY83963.1"/>
    <property type="molecule type" value="Genomic_DNA"/>
</dbReference>
<organism evidence="1 2">
    <name type="scientific">Natrinema gari JCM 14663</name>
    <dbReference type="NCBI Taxonomy" id="1230459"/>
    <lineage>
        <taxon>Archaea</taxon>
        <taxon>Methanobacteriati</taxon>
        <taxon>Methanobacteriota</taxon>
        <taxon>Stenosarchaea group</taxon>
        <taxon>Halobacteria</taxon>
        <taxon>Halobacteriales</taxon>
        <taxon>Natrialbaceae</taxon>
        <taxon>Natrinema</taxon>
    </lineage>
</organism>
<evidence type="ECO:0000313" key="1">
    <source>
        <dbReference type="EMBL" id="ELY83963.1"/>
    </source>
</evidence>
<accession>L9ZFK4</accession>
<dbReference type="AlphaFoldDB" id="L9ZFK4"/>
<proteinExistence type="predicted"/>
<keyword evidence="2" id="KW-1185">Reference proteome</keyword>
<gene>
    <name evidence="1" type="ORF">C486_02009</name>
</gene>
<comment type="caution">
    <text evidence="1">The sequence shown here is derived from an EMBL/GenBank/DDBJ whole genome shotgun (WGS) entry which is preliminary data.</text>
</comment>